<sequence>MKCGIIRGWIYYRNHWRALLFISITKCFINLRIMKYDFFIVWYKRKLIV</sequence>
<comment type="caution">
    <text evidence="1">The sequence shown here is derived from an EMBL/GenBank/DDBJ whole genome shotgun (WGS) entry which is preliminary data.</text>
</comment>
<name>A0A0F9Q8K4_9ZZZZ</name>
<accession>A0A0F9Q8K4</accession>
<dbReference type="EMBL" id="LAZR01004334">
    <property type="protein sequence ID" value="KKN09556.1"/>
    <property type="molecule type" value="Genomic_DNA"/>
</dbReference>
<proteinExistence type="predicted"/>
<reference evidence="1" key="1">
    <citation type="journal article" date="2015" name="Nature">
        <title>Complex archaea that bridge the gap between prokaryotes and eukaryotes.</title>
        <authorList>
            <person name="Spang A."/>
            <person name="Saw J.H."/>
            <person name="Jorgensen S.L."/>
            <person name="Zaremba-Niedzwiedzka K."/>
            <person name="Martijn J."/>
            <person name="Lind A.E."/>
            <person name="van Eijk R."/>
            <person name="Schleper C."/>
            <person name="Guy L."/>
            <person name="Ettema T.J."/>
        </authorList>
    </citation>
    <scope>NUCLEOTIDE SEQUENCE</scope>
</reference>
<dbReference type="AlphaFoldDB" id="A0A0F9Q8K4"/>
<evidence type="ECO:0000313" key="1">
    <source>
        <dbReference type="EMBL" id="KKN09556.1"/>
    </source>
</evidence>
<organism evidence="1">
    <name type="scientific">marine sediment metagenome</name>
    <dbReference type="NCBI Taxonomy" id="412755"/>
    <lineage>
        <taxon>unclassified sequences</taxon>
        <taxon>metagenomes</taxon>
        <taxon>ecological metagenomes</taxon>
    </lineage>
</organism>
<protein>
    <submittedName>
        <fullName evidence="1">Uncharacterized protein</fullName>
    </submittedName>
</protein>
<gene>
    <name evidence="1" type="ORF">LCGC14_1045460</name>
</gene>